<feature type="compositionally biased region" description="Basic and acidic residues" evidence="1">
    <location>
        <begin position="441"/>
        <end position="461"/>
    </location>
</feature>
<feature type="compositionally biased region" description="Basic and acidic residues" evidence="1">
    <location>
        <begin position="311"/>
        <end position="324"/>
    </location>
</feature>
<keyword evidence="3" id="KW-1185">Reference proteome</keyword>
<comment type="caution">
    <text evidence="2">The sequence shown here is derived from an EMBL/GenBank/DDBJ whole genome shotgun (WGS) entry which is preliminary data.</text>
</comment>
<feature type="compositionally biased region" description="Low complexity" evidence="1">
    <location>
        <begin position="342"/>
        <end position="357"/>
    </location>
</feature>
<feature type="compositionally biased region" description="Basic and acidic residues" evidence="1">
    <location>
        <begin position="483"/>
        <end position="504"/>
    </location>
</feature>
<protein>
    <submittedName>
        <fullName evidence="2">Uncharacterized protein</fullName>
    </submittedName>
</protein>
<organism evidence="2 3">
    <name type="scientific">Liparis tanakae</name>
    <name type="common">Tanaka's snailfish</name>
    <dbReference type="NCBI Taxonomy" id="230148"/>
    <lineage>
        <taxon>Eukaryota</taxon>
        <taxon>Metazoa</taxon>
        <taxon>Chordata</taxon>
        <taxon>Craniata</taxon>
        <taxon>Vertebrata</taxon>
        <taxon>Euteleostomi</taxon>
        <taxon>Actinopterygii</taxon>
        <taxon>Neopterygii</taxon>
        <taxon>Teleostei</taxon>
        <taxon>Neoteleostei</taxon>
        <taxon>Acanthomorphata</taxon>
        <taxon>Eupercaria</taxon>
        <taxon>Perciformes</taxon>
        <taxon>Cottioidei</taxon>
        <taxon>Cottales</taxon>
        <taxon>Liparidae</taxon>
        <taxon>Liparis</taxon>
    </lineage>
</organism>
<dbReference type="EMBL" id="SRLO01000333">
    <property type="protein sequence ID" value="TNN60499.1"/>
    <property type="molecule type" value="Genomic_DNA"/>
</dbReference>
<sequence>MPLSTQGNALRGTMSIPTRASVLVAQQHVGDEGEDGDDHGEGGPGVDAHGVQVLDGLEDAGGEHLVERHQQQSHAQPAQEGHAHLQVQQVEGDGEAQRHAPQLVEAAEEVDHAVHVRAHQVDHLAQRGARQAAAARLQRFAVHGGHQGAARRQRHLGDLEGEDVLEEGGEQRGAEEPQGAAGAPARRSRRVLHEGHQAAEEQRAREAQRAHRHLQHAEGVVAPPERRVQHAQQAHVALQLQRLLLLAGAPGAAQEVPADRPRPKVAPAARRPPPPGLPALVEVSPNHGGAKLAREVVEVGGSVQLPSPPAEEERREPQVEEPRDAAAPVLGHRVARLRQALTSVTTRKGTVRRTGGSSAAGPRPLPRDERRRAVAAPQWTSQATRAQPSARRSGYRSARRRTPASTPSAANSSAASRAASCRSAQPRGGGAWRRSRLQRSRATEEDPPRHAEVPGAEDGHGGVRQGSEDQAVEARADAPVAPRGERVAPVRVTEGRDQRRRPGGDAHLGSSWWNDVILEDTWGASPTTGSGSGPLVSSPRPLPSFPSPLNAAFSVRVRLRAAHRFLVLISSLRVNRFPQNTQLQTKGRSPLGQVHAMRLFFSPG</sequence>
<feature type="region of interest" description="Disordered" evidence="1">
    <location>
        <begin position="253"/>
        <end position="284"/>
    </location>
</feature>
<evidence type="ECO:0000313" key="2">
    <source>
        <dbReference type="EMBL" id="TNN60499.1"/>
    </source>
</evidence>
<accession>A0A4Z2H419</accession>
<feature type="region of interest" description="Disordered" evidence="1">
    <location>
        <begin position="301"/>
        <end position="510"/>
    </location>
</feature>
<dbReference type="AlphaFoldDB" id="A0A4Z2H419"/>
<feature type="compositionally biased region" description="Low complexity" evidence="1">
    <location>
        <begin position="176"/>
        <end position="185"/>
    </location>
</feature>
<evidence type="ECO:0000256" key="1">
    <source>
        <dbReference type="SAM" id="MobiDB-lite"/>
    </source>
</evidence>
<feature type="region of interest" description="Disordered" evidence="1">
    <location>
        <begin position="166"/>
        <end position="214"/>
    </location>
</feature>
<feature type="compositionally biased region" description="Polar residues" evidence="1">
    <location>
        <begin position="378"/>
        <end position="387"/>
    </location>
</feature>
<feature type="region of interest" description="Disordered" evidence="1">
    <location>
        <begin position="30"/>
        <end position="49"/>
    </location>
</feature>
<evidence type="ECO:0000313" key="3">
    <source>
        <dbReference type="Proteomes" id="UP000314294"/>
    </source>
</evidence>
<reference evidence="2 3" key="1">
    <citation type="submission" date="2019-03" db="EMBL/GenBank/DDBJ databases">
        <title>First draft genome of Liparis tanakae, snailfish: a comprehensive survey of snailfish specific genes.</title>
        <authorList>
            <person name="Kim W."/>
            <person name="Song I."/>
            <person name="Jeong J.-H."/>
            <person name="Kim D."/>
            <person name="Kim S."/>
            <person name="Ryu S."/>
            <person name="Song J.Y."/>
            <person name="Lee S.K."/>
        </authorList>
    </citation>
    <scope>NUCLEOTIDE SEQUENCE [LARGE SCALE GENOMIC DNA]</scope>
    <source>
        <tissue evidence="2">Muscle</tissue>
    </source>
</reference>
<name>A0A4Z2H419_9TELE</name>
<feature type="compositionally biased region" description="Basic and acidic residues" evidence="1">
    <location>
        <begin position="191"/>
        <end position="209"/>
    </location>
</feature>
<feature type="compositionally biased region" description="Basic residues" evidence="1">
    <location>
        <begin position="393"/>
        <end position="402"/>
    </location>
</feature>
<dbReference type="Proteomes" id="UP000314294">
    <property type="component" value="Unassembled WGS sequence"/>
</dbReference>
<feature type="compositionally biased region" description="Low complexity" evidence="1">
    <location>
        <begin position="403"/>
        <end position="424"/>
    </location>
</feature>
<gene>
    <name evidence="2" type="ORF">EYF80_029350</name>
</gene>
<proteinExistence type="predicted"/>